<organism evidence="3">
    <name type="scientific">Medicago truncatula</name>
    <name type="common">Barrel medic</name>
    <name type="synonym">Medicago tribuloides</name>
    <dbReference type="NCBI Taxonomy" id="3880"/>
    <lineage>
        <taxon>Eukaryota</taxon>
        <taxon>Viridiplantae</taxon>
        <taxon>Streptophyta</taxon>
        <taxon>Embryophyta</taxon>
        <taxon>Tracheophyta</taxon>
        <taxon>Spermatophyta</taxon>
        <taxon>Magnoliopsida</taxon>
        <taxon>eudicotyledons</taxon>
        <taxon>Gunneridae</taxon>
        <taxon>Pentapetalae</taxon>
        <taxon>rosids</taxon>
        <taxon>fabids</taxon>
        <taxon>Fabales</taxon>
        <taxon>Fabaceae</taxon>
        <taxon>Papilionoideae</taxon>
        <taxon>50 kb inversion clade</taxon>
        <taxon>NPAAA clade</taxon>
        <taxon>Hologalegina</taxon>
        <taxon>IRL clade</taxon>
        <taxon>Trifolieae</taxon>
        <taxon>Medicago</taxon>
    </lineage>
</organism>
<protein>
    <recommendedName>
        <fullName evidence="4">Transmembrane protein</fullName>
    </recommendedName>
</protein>
<dbReference type="EMBL" id="BT142221">
    <property type="protein sequence ID" value="AFK42015.1"/>
    <property type="molecule type" value="mRNA"/>
</dbReference>
<keyword evidence="2" id="KW-0472">Membrane</keyword>
<dbReference type="PANTHER" id="PTHR35483">
    <property type="entry name" value="NUCLEUSENVELOPE PROTEIN"/>
    <property type="match status" value="1"/>
</dbReference>
<reference evidence="3" key="1">
    <citation type="submission" date="2012-05" db="EMBL/GenBank/DDBJ databases">
        <authorList>
            <person name="Krishnakumar V."/>
            <person name="Cheung F."/>
            <person name="Xiao Y."/>
            <person name="Chan A."/>
            <person name="Moskal W.A."/>
            <person name="Town C.D."/>
        </authorList>
    </citation>
    <scope>NUCLEOTIDE SEQUENCE</scope>
</reference>
<feature type="compositionally biased region" description="Basic and acidic residues" evidence="1">
    <location>
        <begin position="102"/>
        <end position="121"/>
    </location>
</feature>
<evidence type="ECO:0000313" key="3">
    <source>
        <dbReference type="EMBL" id="AFK42015.1"/>
    </source>
</evidence>
<sequence length="237" mass="25932">MNAIQVAASNPAIYVRKYYQPHHFLSTPKGLSMNANPLSRTFLIPRAKLSSGLYCVRQSATTAPVLKVYPSNLTQSVPVLKSQKPRHVCLAGGKGMMDNSEDSQRKSLEEAMKSLQEKIQKGEYSGGSGSKPPGGRGRGGGGGNSDGSEEGSTGGMSDETAQIVFATIGFMFVYIYVINGVELTKLARDFIKYLLGGTQSVRLKRASYKCSRFYKKITGQNEVMRMGWKQSITMEHR</sequence>
<feature type="region of interest" description="Disordered" evidence="1">
    <location>
        <begin position="90"/>
        <end position="156"/>
    </location>
</feature>
<dbReference type="PANTHER" id="PTHR35483:SF1">
    <property type="entry name" value="GLYCINE-RICH PROTEIN-RELATED"/>
    <property type="match status" value="1"/>
</dbReference>
<proteinExistence type="evidence at transcript level"/>
<feature type="compositionally biased region" description="Gly residues" evidence="1">
    <location>
        <begin position="124"/>
        <end position="145"/>
    </location>
</feature>
<keyword evidence="2" id="KW-0812">Transmembrane</keyword>
<dbReference type="AlphaFoldDB" id="I3SP23"/>
<evidence type="ECO:0008006" key="4">
    <source>
        <dbReference type="Google" id="ProtNLM"/>
    </source>
</evidence>
<evidence type="ECO:0000256" key="2">
    <source>
        <dbReference type="SAM" id="Phobius"/>
    </source>
</evidence>
<evidence type="ECO:0000256" key="1">
    <source>
        <dbReference type="SAM" id="MobiDB-lite"/>
    </source>
</evidence>
<keyword evidence="2" id="KW-1133">Transmembrane helix</keyword>
<accession>I3SP23</accession>
<feature type="transmembrane region" description="Helical" evidence="2">
    <location>
        <begin position="163"/>
        <end position="181"/>
    </location>
</feature>
<name>I3SP23_MEDTR</name>